<feature type="transmembrane region" description="Helical" evidence="1">
    <location>
        <begin position="56"/>
        <end position="76"/>
    </location>
</feature>
<evidence type="ECO:0000313" key="2">
    <source>
        <dbReference type="EMBL" id="JAD42289.1"/>
    </source>
</evidence>
<dbReference type="EMBL" id="GBRH01255606">
    <property type="protein sequence ID" value="JAD42289.1"/>
    <property type="molecule type" value="Transcribed_RNA"/>
</dbReference>
<keyword evidence="1" id="KW-0812">Transmembrane</keyword>
<protein>
    <submittedName>
        <fullName evidence="2">Uncharacterized protein</fullName>
    </submittedName>
</protein>
<organism evidence="2">
    <name type="scientific">Arundo donax</name>
    <name type="common">Giant reed</name>
    <name type="synonym">Donax arundinaceus</name>
    <dbReference type="NCBI Taxonomy" id="35708"/>
    <lineage>
        <taxon>Eukaryota</taxon>
        <taxon>Viridiplantae</taxon>
        <taxon>Streptophyta</taxon>
        <taxon>Embryophyta</taxon>
        <taxon>Tracheophyta</taxon>
        <taxon>Spermatophyta</taxon>
        <taxon>Magnoliopsida</taxon>
        <taxon>Liliopsida</taxon>
        <taxon>Poales</taxon>
        <taxon>Poaceae</taxon>
        <taxon>PACMAD clade</taxon>
        <taxon>Arundinoideae</taxon>
        <taxon>Arundineae</taxon>
        <taxon>Arundo</taxon>
    </lineage>
</organism>
<accession>A0A0A8ZS79</accession>
<proteinExistence type="predicted"/>
<evidence type="ECO:0000256" key="1">
    <source>
        <dbReference type="SAM" id="Phobius"/>
    </source>
</evidence>
<sequence length="77" mass="9136">MDFVFYSIFYSYKLFRVDSNFSVHSFKQECKTPSYLEKKVSEDISKVDGIDRALNFAFRIFTTLLELLIVSLYIFIP</sequence>
<dbReference type="AlphaFoldDB" id="A0A0A8ZS79"/>
<reference evidence="2" key="1">
    <citation type="submission" date="2014-09" db="EMBL/GenBank/DDBJ databases">
        <authorList>
            <person name="Magalhaes I.L.F."/>
            <person name="Oliveira U."/>
            <person name="Santos F.R."/>
            <person name="Vidigal T.H.D.A."/>
            <person name="Brescovit A.D."/>
            <person name="Santos A.J."/>
        </authorList>
    </citation>
    <scope>NUCLEOTIDE SEQUENCE</scope>
    <source>
        <tissue evidence="2">Shoot tissue taken approximately 20 cm above the soil surface</tissue>
    </source>
</reference>
<keyword evidence="1" id="KW-0472">Membrane</keyword>
<name>A0A0A8ZS79_ARUDO</name>
<reference evidence="2" key="2">
    <citation type="journal article" date="2015" name="Data Brief">
        <title>Shoot transcriptome of the giant reed, Arundo donax.</title>
        <authorList>
            <person name="Barrero R.A."/>
            <person name="Guerrero F.D."/>
            <person name="Moolhuijzen P."/>
            <person name="Goolsby J.A."/>
            <person name="Tidwell J."/>
            <person name="Bellgard S.E."/>
            <person name="Bellgard M.I."/>
        </authorList>
    </citation>
    <scope>NUCLEOTIDE SEQUENCE</scope>
    <source>
        <tissue evidence="2">Shoot tissue taken approximately 20 cm above the soil surface</tissue>
    </source>
</reference>
<keyword evidence="1" id="KW-1133">Transmembrane helix</keyword>